<protein>
    <recommendedName>
        <fullName evidence="2">DNA-directed DNA polymerase</fullName>
        <ecNumber evidence="2">2.7.7.7</ecNumber>
    </recommendedName>
</protein>
<dbReference type="EC" id="2.7.7.7" evidence="2"/>
<evidence type="ECO:0000313" key="11">
    <source>
        <dbReference type="EMBL" id="QHU07646.1"/>
    </source>
</evidence>
<dbReference type="Gene3D" id="1.10.287.690">
    <property type="entry name" value="Helix hairpin bin"/>
    <property type="match status" value="1"/>
</dbReference>
<dbReference type="PROSITE" id="PS00116">
    <property type="entry name" value="DNA_POLYMERASE_B"/>
    <property type="match status" value="1"/>
</dbReference>
<dbReference type="InterPro" id="IPR036397">
    <property type="entry name" value="RNaseH_sf"/>
</dbReference>
<evidence type="ECO:0000256" key="6">
    <source>
        <dbReference type="ARBA" id="ARBA00023125"/>
    </source>
</evidence>
<dbReference type="GO" id="GO:0006261">
    <property type="term" value="P:DNA-templated DNA replication"/>
    <property type="evidence" value="ECO:0007669"/>
    <property type="project" value="TreeGrafter"/>
</dbReference>
<dbReference type="Gene3D" id="3.90.1600.10">
    <property type="entry name" value="Palm domain of DNA polymerase"/>
    <property type="match status" value="1"/>
</dbReference>
<dbReference type="InterPro" id="IPR006134">
    <property type="entry name" value="DNA-dir_DNA_pol_B_multi_dom"/>
</dbReference>
<dbReference type="Pfam" id="PF03104">
    <property type="entry name" value="DNA_pol_B_exo1"/>
    <property type="match status" value="1"/>
</dbReference>
<dbReference type="Pfam" id="PF00136">
    <property type="entry name" value="DNA_pol_B"/>
    <property type="match status" value="2"/>
</dbReference>
<dbReference type="InterPro" id="IPR012337">
    <property type="entry name" value="RNaseH-like_sf"/>
</dbReference>
<evidence type="ECO:0000256" key="7">
    <source>
        <dbReference type="ARBA" id="ARBA00049244"/>
    </source>
</evidence>
<proteinExistence type="inferred from homology"/>
<dbReference type="GO" id="GO:0003677">
    <property type="term" value="F:DNA binding"/>
    <property type="evidence" value="ECO:0007669"/>
    <property type="project" value="UniProtKB-KW"/>
</dbReference>
<evidence type="ECO:0000259" key="10">
    <source>
        <dbReference type="Pfam" id="PF03104"/>
    </source>
</evidence>
<organism evidence="11">
    <name type="scientific">viral metagenome</name>
    <dbReference type="NCBI Taxonomy" id="1070528"/>
    <lineage>
        <taxon>unclassified sequences</taxon>
        <taxon>metagenomes</taxon>
        <taxon>organismal metagenomes</taxon>
    </lineage>
</organism>
<dbReference type="InterPro" id="IPR006133">
    <property type="entry name" value="DNA-dir_DNA_pol_B_exonuc"/>
</dbReference>
<keyword evidence="5" id="KW-0239">DNA-directed DNA polymerase</keyword>
<dbReference type="GO" id="GO:0000166">
    <property type="term" value="F:nucleotide binding"/>
    <property type="evidence" value="ECO:0007669"/>
    <property type="project" value="InterPro"/>
</dbReference>
<dbReference type="PRINTS" id="PR00106">
    <property type="entry name" value="DNAPOLB"/>
</dbReference>
<dbReference type="InterPro" id="IPR050240">
    <property type="entry name" value="DNA_pol_type-B"/>
</dbReference>
<keyword evidence="3" id="KW-0808">Transferase</keyword>
<keyword evidence="4" id="KW-0548">Nucleotidyltransferase</keyword>
<evidence type="ECO:0000256" key="3">
    <source>
        <dbReference type="ARBA" id="ARBA00022679"/>
    </source>
</evidence>
<comment type="similarity">
    <text evidence="1">Belongs to the DNA polymerase type-B family.</text>
</comment>
<feature type="domain" description="DNA-directed DNA polymerase family B exonuclease" evidence="10">
    <location>
        <begin position="119"/>
        <end position="369"/>
    </location>
</feature>
<dbReference type="GO" id="GO:0003887">
    <property type="term" value="F:DNA-directed DNA polymerase activity"/>
    <property type="evidence" value="ECO:0007669"/>
    <property type="project" value="UniProtKB-KW"/>
</dbReference>
<dbReference type="InterPro" id="IPR023211">
    <property type="entry name" value="DNA_pol_palm_dom_sf"/>
</dbReference>
<reference evidence="11" key="1">
    <citation type="journal article" date="2020" name="Nature">
        <title>Giant virus diversity and host interactions through global metagenomics.</title>
        <authorList>
            <person name="Schulz F."/>
            <person name="Roux S."/>
            <person name="Paez-Espino D."/>
            <person name="Jungbluth S."/>
            <person name="Walsh D.A."/>
            <person name="Denef V.J."/>
            <person name="McMahon K.D."/>
            <person name="Konstantinidis K.T."/>
            <person name="Eloe-Fadrosh E.A."/>
            <person name="Kyrpides N.C."/>
            <person name="Woyke T."/>
        </authorList>
    </citation>
    <scope>NUCLEOTIDE SEQUENCE</scope>
    <source>
        <strain evidence="11">GVMAG-S-1041349-163</strain>
    </source>
</reference>
<evidence type="ECO:0000256" key="5">
    <source>
        <dbReference type="ARBA" id="ARBA00022932"/>
    </source>
</evidence>
<dbReference type="SMART" id="SM00486">
    <property type="entry name" value="POLBc"/>
    <property type="match status" value="1"/>
</dbReference>
<dbReference type="SUPFAM" id="SSF53098">
    <property type="entry name" value="Ribonuclease H-like"/>
    <property type="match status" value="1"/>
</dbReference>
<dbReference type="InterPro" id="IPR042087">
    <property type="entry name" value="DNA_pol_B_thumb"/>
</dbReference>
<evidence type="ECO:0000256" key="2">
    <source>
        <dbReference type="ARBA" id="ARBA00012417"/>
    </source>
</evidence>
<dbReference type="InterPro" id="IPR006172">
    <property type="entry name" value="DNA-dir_DNA_pol_B"/>
</dbReference>
<dbReference type="EMBL" id="MN740685">
    <property type="protein sequence ID" value="QHU07646.1"/>
    <property type="molecule type" value="Genomic_DNA"/>
</dbReference>
<keyword evidence="6" id="KW-0238">DNA-binding</keyword>
<name>A0A6C0JS50_9ZZZZ</name>
<feature type="region of interest" description="Disordered" evidence="8">
    <location>
        <begin position="1182"/>
        <end position="1208"/>
    </location>
</feature>
<dbReference type="Gene3D" id="3.30.420.10">
    <property type="entry name" value="Ribonuclease H-like superfamily/Ribonuclease H"/>
    <property type="match status" value="1"/>
</dbReference>
<dbReference type="Gene3D" id="1.10.132.60">
    <property type="entry name" value="DNA polymerase family B, C-terminal domain"/>
    <property type="match status" value="1"/>
</dbReference>
<comment type="catalytic activity">
    <reaction evidence="7">
        <text>DNA(n) + a 2'-deoxyribonucleoside 5'-triphosphate = DNA(n+1) + diphosphate</text>
        <dbReference type="Rhea" id="RHEA:22508"/>
        <dbReference type="Rhea" id="RHEA-COMP:17339"/>
        <dbReference type="Rhea" id="RHEA-COMP:17340"/>
        <dbReference type="ChEBI" id="CHEBI:33019"/>
        <dbReference type="ChEBI" id="CHEBI:61560"/>
        <dbReference type="ChEBI" id="CHEBI:173112"/>
        <dbReference type="EC" id="2.7.7.7"/>
    </reaction>
</comment>
<evidence type="ECO:0000259" key="9">
    <source>
        <dbReference type="Pfam" id="PF00136"/>
    </source>
</evidence>
<dbReference type="InterPro" id="IPR017964">
    <property type="entry name" value="DNA-dir_DNA_pol_B_CS"/>
</dbReference>
<sequence length="1371" mass="160178">MFFKCMNWSKIYSPNVIFVTAFDKDNKIRNIEIKGFKNVLFIEVAEENHNENGLLQFISYLKRKNIRVVDNKCKVTNKFTLYGHLNIKCFEVYVEGNIYIKDEDKYTETNKIFNHNIINNDIDEVVKYVSYRNINFCDWIEIKNPVEVNSVITCSYDDVYPVDIDHKIRCIQIVPTILYFDIECEELFKNDEDEDEEDEWIDDDEPEVILQISIIVTSIEDTKIYLITLYDVDPKFIIDPFEEDVNTFSVNINHVKIIKCSSTKEVLEKFFNIIKKENPQRIGGYNILEYDWTKILKVCKRVGVNEFLYMSDLSCRIGTRNTIKKSTWESAQQQRKEFQYLKIVGRSNMDAIQHVKKFTKQSSFTLANVSKNVFPSDKIRKMDVDFRVIQKLSKLKRRCDCFIERTNNTAEKDLLKKLLYIVKDYLKMYCFLEIIYNFLIKVLESKSIDEFLKCFIEPFSIIGKYCIVDSLLCVCLTNRYSINENCQQFSNICYLLPEDVLVSGNQKGIINILYEFATKEDIILNKAEKEFDMLNKSISDNLSGAYVLDPVCGLHKGVILLDFNSLYPNIIINYNISYDTLLLEKTETSRTITTKEGGEFYFEHESVRVGLLSKLEKKLINDRKLTRHRIRLLKETDKENPQILSLECKQNALKIIANSVYGATGAKNGKRILMPAAASICTIGRELLAKVRDFAQDDGYTVLYGDTDSIMVSLKSDIMNDSKLFLNDFVNKLIKTYYTNEVISSSGQELIKKIIEELQNKKYLGLYGDSDTFTHDQNSLYINKKTLNSDVTDPNMFIQYLVNTSLKECFPYDTEENIIKLKREIFGFTIDNLYTDNRFKNFTNFKIVFKSEWKDVVKTIIKSYFEDDVFNKIEGSESFLDIDEFIVDNGKECCFSISKLLKRRVDIIGNSLSKKFTSKINELEKTEFYLEFETSFENYLLIGKKNYVGSVYDSNELIKKGVMSVKRIYSTAEKNIYDDVIKQLFGGKNILNNMAESFLSLFNCKKTFVNDFILSMNFKNLKSYAKKSIPGLYIDKDGKRFKIEGDSRENMNRLIFSKIGPHLAVAINCFKRDDPIPNNSRIEYVYFRDSLEGNFMKNKKSNKCDTYEYVYRNKKKIDFLEYLTKLIPPLCRVIETIKIRKAQTLSTIQIHIKLAKIYEEDLPDIDDVITIHQLRMVDKEPKESIAESENEDEPGPSTSKDPPKNLPSKKILLKGIDKTTLLQEKGIKYSNLNDRNTIIKSLKSSGYIVGFKQPVIDKFSLLLLKRYYFNKYNRIVDVEVNNEIFDAKYIKSLFSILNSKRIIKIITPVRNMKRNENIIEDIYKPHEKYRKVIIKINNYFLNNSNMIMDETPVYDDEGHILYNMVLKNLLL</sequence>
<evidence type="ECO:0000256" key="1">
    <source>
        <dbReference type="ARBA" id="ARBA00005755"/>
    </source>
</evidence>
<accession>A0A6C0JS50</accession>
<dbReference type="InterPro" id="IPR043502">
    <property type="entry name" value="DNA/RNA_pol_sf"/>
</dbReference>
<evidence type="ECO:0000256" key="8">
    <source>
        <dbReference type="SAM" id="MobiDB-lite"/>
    </source>
</evidence>
<feature type="domain" description="DNA-directed DNA polymerase family B multifunctional" evidence="9">
    <location>
        <begin position="912"/>
        <end position="1137"/>
    </location>
</feature>
<dbReference type="PANTHER" id="PTHR10322">
    <property type="entry name" value="DNA POLYMERASE CATALYTIC SUBUNIT"/>
    <property type="match status" value="1"/>
</dbReference>
<dbReference type="PANTHER" id="PTHR10322:SF23">
    <property type="entry name" value="DNA POLYMERASE DELTA CATALYTIC SUBUNIT"/>
    <property type="match status" value="1"/>
</dbReference>
<evidence type="ECO:0000256" key="4">
    <source>
        <dbReference type="ARBA" id="ARBA00022695"/>
    </source>
</evidence>
<dbReference type="SUPFAM" id="SSF56672">
    <property type="entry name" value="DNA/RNA polymerases"/>
    <property type="match status" value="1"/>
</dbReference>
<feature type="domain" description="DNA-directed DNA polymerase family B multifunctional" evidence="9">
    <location>
        <begin position="499"/>
        <end position="772"/>
    </location>
</feature>